<organism evidence="1 2">
    <name type="scientific">Paraburkholderia haematera</name>
    <dbReference type="NCBI Taxonomy" id="2793077"/>
    <lineage>
        <taxon>Bacteria</taxon>
        <taxon>Pseudomonadati</taxon>
        <taxon>Pseudomonadota</taxon>
        <taxon>Betaproteobacteria</taxon>
        <taxon>Burkholderiales</taxon>
        <taxon>Burkholderiaceae</taxon>
        <taxon>Paraburkholderia</taxon>
    </lineage>
</organism>
<evidence type="ECO:0000313" key="1">
    <source>
        <dbReference type="EMBL" id="CAE6714599.1"/>
    </source>
</evidence>
<comment type="caution">
    <text evidence="1">The sequence shown here is derived from an EMBL/GenBank/DDBJ whole genome shotgun (WGS) entry which is preliminary data.</text>
</comment>
<dbReference type="EMBL" id="CAJNBK010000002">
    <property type="protein sequence ID" value="CAE6714599.1"/>
    <property type="molecule type" value="Genomic_DNA"/>
</dbReference>
<reference evidence="1 2" key="1">
    <citation type="submission" date="2021-02" db="EMBL/GenBank/DDBJ databases">
        <authorList>
            <person name="Vanwijnsberghe S."/>
        </authorList>
    </citation>
    <scope>NUCLEOTIDE SEQUENCE [LARGE SCALE GENOMIC DNA]</scope>
    <source>
        <strain evidence="1 2">LMG 31837</strain>
    </source>
</reference>
<proteinExistence type="predicted"/>
<evidence type="ECO:0000313" key="2">
    <source>
        <dbReference type="Proteomes" id="UP000672526"/>
    </source>
</evidence>
<sequence>MLGDAMKPIRIRVPREDAADLPDDLTAWASITGIDPGLTIVNEPGVTTNTSSPVLYLVYVSESFFDQFPEWRMYIEQ</sequence>
<dbReference type="Proteomes" id="UP000672526">
    <property type="component" value="Unassembled WGS sequence"/>
</dbReference>
<accession>A0ABM8QTH9</accession>
<protein>
    <submittedName>
        <fullName evidence="1">Uncharacterized protein</fullName>
    </submittedName>
</protein>
<name>A0ABM8QTH9_9BURK</name>
<keyword evidence="2" id="KW-1185">Reference proteome</keyword>
<gene>
    <name evidence="1" type="ORF">R69888_01312</name>
</gene>